<dbReference type="InterPro" id="IPR015883">
    <property type="entry name" value="Glyco_hydro_20_cat"/>
</dbReference>
<evidence type="ECO:0000259" key="7">
    <source>
        <dbReference type="Pfam" id="PF00728"/>
    </source>
</evidence>
<comment type="similarity">
    <text evidence="2">Belongs to the glycosyl hydrolase 20 family.</text>
</comment>
<dbReference type="AlphaFoldDB" id="A0A917J129"/>
<dbReference type="PRINTS" id="PR00738">
    <property type="entry name" value="GLHYDRLASE20"/>
</dbReference>
<reference evidence="9" key="2">
    <citation type="submission" date="2020-09" db="EMBL/GenBank/DDBJ databases">
        <authorList>
            <person name="Sun Q."/>
            <person name="Zhou Y."/>
        </authorList>
    </citation>
    <scope>NUCLEOTIDE SEQUENCE</scope>
    <source>
        <strain evidence="9">CGMCC 1.15290</strain>
    </source>
</reference>
<evidence type="ECO:0000256" key="3">
    <source>
        <dbReference type="ARBA" id="ARBA00012663"/>
    </source>
</evidence>
<dbReference type="PANTHER" id="PTHR22600">
    <property type="entry name" value="BETA-HEXOSAMINIDASE"/>
    <property type="match status" value="1"/>
</dbReference>
<evidence type="ECO:0000256" key="4">
    <source>
        <dbReference type="ARBA" id="ARBA00022801"/>
    </source>
</evidence>
<dbReference type="EMBL" id="BMIB01000004">
    <property type="protein sequence ID" value="GGH75439.1"/>
    <property type="molecule type" value="Genomic_DNA"/>
</dbReference>
<keyword evidence="5" id="KW-0326">Glycosidase</keyword>
<gene>
    <name evidence="9" type="ORF">GCM10011379_39020</name>
</gene>
<organism evidence="9 10">
    <name type="scientific">Filimonas zeae</name>
    <dbReference type="NCBI Taxonomy" id="1737353"/>
    <lineage>
        <taxon>Bacteria</taxon>
        <taxon>Pseudomonadati</taxon>
        <taxon>Bacteroidota</taxon>
        <taxon>Chitinophagia</taxon>
        <taxon>Chitinophagales</taxon>
        <taxon>Chitinophagaceae</taxon>
        <taxon>Filimonas</taxon>
    </lineage>
</organism>
<evidence type="ECO:0000256" key="1">
    <source>
        <dbReference type="ARBA" id="ARBA00001231"/>
    </source>
</evidence>
<keyword evidence="10" id="KW-1185">Reference proteome</keyword>
<evidence type="ECO:0000256" key="2">
    <source>
        <dbReference type="ARBA" id="ARBA00006285"/>
    </source>
</evidence>
<sequence length="515" mass="58428">MPVSGGSLEITAGATVVFTNDSLQQSAAYLQEYLKEVLQVNIVVEKGAGEGRVLLSIEPEKGAPAGAYTLHVDGKGVSITGRDKEGVFYGIQTLIQLLPVQQSTVLRVPFTDIYDYPRFQYRGMHLDVTRHFFPVAFVKKYIDNLARHKMNYFHWHLTDDQGWRIEIKKYPLLTTVGGYRNGTIIGHFPGTANTNTYYGGYYTQEEIKEVVAYAASRYITIIPEIEMPGHASAAIAAYPQLSCFPDSATYMRPPVSTLNKALPVKKVQETWGVFSDVFCPREYTFQFLQDVLDEVMALFPARYIHIGGDECPKDAWKQSAFSQQLIQEKGLKDEHGLQSYFVQRIEKYVNSKGRSIIGWDEILEGGLAPNAVVMSWRGEEGGIEAAKQNHDVIMTPAGFAYFDYSQALSKEKEDSVTIGCCLPLQKVYSYEPVPTALQHTQQEQFVLGAQANMWSEYLHYPSSVMYQALPRLAALCEVLWSKKELRDWDDFSSRLQYQQKRYELWKLNYNKGYAQ</sequence>
<dbReference type="Gene3D" id="3.20.20.80">
    <property type="entry name" value="Glycosidases"/>
    <property type="match status" value="1"/>
</dbReference>
<dbReference type="Gene3D" id="3.30.379.10">
    <property type="entry name" value="Chitobiase/beta-hexosaminidase domain 2-like"/>
    <property type="match status" value="1"/>
</dbReference>
<protein>
    <recommendedName>
        <fullName evidence="3">beta-N-acetylhexosaminidase</fullName>
        <ecNumber evidence="3">3.2.1.52</ecNumber>
    </recommendedName>
</protein>
<name>A0A917J129_9BACT</name>
<proteinExistence type="inferred from homology"/>
<dbReference type="GO" id="GO:0030203">
    <property type="term" value="P:glycosaminoglycan metabolic process"/>
    <property type="evidence" value="ECO:0007669"/>
    <property type="project" value="TreeGrafter"/>
</dbReference>
<comment type="caution">
    <text evidence="9">The sequence shown here is derived from an EMBL/GenBank/DDBJ whole genome shotgun (WGS) entry which is preliminary data.</text>
</comment>
<comment type="catalytic activity">
    <reaction evidence="1">
        <text>Hydrolysis of terminal non-reducing N-acetyl-D-hexosamine residues in N-acetyl-beta-D-hexosaminides.</text>
        <dbReference type="EC" id="3.2.1.52"/>
    </reaction>
</comment>
<reference evidence="9" key="1">
    <citation type="journal article" date="2014" name="Int. J. Syst. Evol. Microbiol.">
        <title>Complete genome sequence of Corynebacterium casei LMG S-19264T (=DSM 44701T), isolated from a smear-ripened cheese.</title>
        <authorList>
            <consortium name="US DOE Joint Genome Institute (JGI-PGF)"/>
            <person name="Walter F."/>
            <person name="Albersmeier A."/>
            <person name="Kalinowski J."/>
            <person name="Ruckert C."/>
        </authorList>
    </citation>
    <scope>NUCLEOTIDE SEQUENCE</scope>
    <source>
        <strain evidence="9">CGMCC 1.15290</strain>
    </source>
</reference>
<dbReference type="CDD" id="cd06563">
    <property type="entry name" value="GH20_chitobiase-like"/>
    <property type="match status" value="1"/>
</dbReference>
<dbReference type="EC" id="3.2.1.52" evidence="3"/>
<dbReference type="InterPro" id="IPR017853">
    <property type="entry name" value="GH"/>
</dbReference>
<evidence type="ECO:0000313" key="10">
    <source>
        <dbReference type="Proteomes" id="UP000627292"/>
    </source>
</evidence>
<feature type="active site" description="Proton donor" evidence="6">
    <location>
        <position position="310"/>
    </location>
</feature>
<dbReference type="SUPFAM" id="SSF51445">
    <property type="entry name" value="(Trans)glycosidases"/>
    <property type="match status" value="1"/>
</dbReference>
<evidence type="ECO:0000313" key="9">
    <source>
        <dbReference type="EMBL" id="GGH75439.1"/>
    </source>
</evidence>
<feature type="domain" description="Beta-hexosaminidase bacterial type N-terminal" evidence="8">
    <location>
        <begin position="5"/>
        <end position="116"/>
    </location>
</feature>
<evidence type="ECO:0000256" key="6">
    <source>
        <dbReference type="PIRSR" id="PIRSR625705-1"/>
    </source>
</evidence>
<accession>A0A917J129</accession>
<keyword evidence="4" id="KW-0378">Hydrolase</keyword>
<dbReference type="InterPro" id="IPR015882">
    <property type="entry name" value="HEX_bac_N"/>
</dbReference>
<feature type="domain" description="Glycoside hydrolase family 20 catalytic" evidence="7">
    <location>
        <begin position="119"/>
        <end position="482"/>
    </location>
</feature>
<evidence type="ECO:0000256" key="5">
    <source>
        <dbReference type="ARBA" id="ARBA00023295"/>
    </source>
</evidence>
<dbReference type="SUPFAM" id="SSF55545">
    <property type="entry name" value="beta-N-acetylhexosaminidase-like domain"/>
    <property type="match status" value="1"/>
</dbReference>
<dbReference type="Pfam" id="PF00728">
    <property type="entry name" value="Glyco_hydro_20"/>
    <property type="match status" value="1"/>
</dbReference>
<dbReference type="Proteomes" id="UP000627292">
    <property type="component" value="Unassembled WGS sequence"/>
</dbReference>
<dbReference type="InterPro" id="IPR029018">
    <property type="entry name" value="Hex-like_dom2"/>
</dbReference>
<dbReference type="Pfam" id="PF02838">
    <property type="entry name" value="Glyco_hydro_20b"/>
    <property type="match status" value="1"/>
</dbReference>
<evidence type="ECO:0000259" key="8">
    <source>
        <dbReference type="Pfam" id="PF02838"/>
    </source>
</evidence>
<dbReference type="GO" id="GO:0005975">
    <property type="term" value="P:carbohydrate metabolic process"/>
    <property type="evidence" value="ECO:0007669"/>
    <property type="project" value="InterPro"/>
</dbReference>
<dbReference type="PIRSF" id="PIRSF001093">
    <property type="entry name" value="B-hxosamndse_ab_euk"/>
    <property type="match status" value="1"/>
</dbReference>
<dbReference type="PANTHER" id="PTHR22600:SF57">
    <property type="entry name" value="BETA-N-ACETYLHEXOSAMINIDASE"/>
    <property type="match status" value="1"/>
</dbReference>
<dbReference type="InterPro" id="IPR025705">
    <property type="entry name" value="Beta_hexosaminidase_sua/sub"/>
</dbReference>
<dbReference type="GO" id="GO:0004563">
    <property type="term" value="F:beta-N-acetylhexosaminidase activity"/>
    <property type="evidence" value="ECO:0007669"/>
    <property type="project" value="UniProtKB-EC"/>
</dbReference>
<dbReference type="GO" id="GO:0016020">
    <property type="term" value="C:membrane"/>
    <property type="evidence" value="ECO:0007669"/>
    <property type="project" value="TreeGrafter"/>
</dbReference>